<evidence type="ECO:0000313" key="1">
    <source>
        <dbReference type="EMBL" id="OGI49083.1"/>
    </source>
</evidence>
<proteinExistence type="predicted"/>
<protein>
    <recommendedName>
        <fullName evidence="3">Osmotically inducible protein C</fullName>
    </recommendedName>
</protein>
<dbReference type="InterPro" id="IPR052924">
    <property type="entry name" value="OsmC/Ohr_hydroprdx_reductase"/>
</dbReference>
<comment type="caution">
    <text evidence="1">The sequence shown here is derived from an EMBL/GenBank/DDBJ whole genome shotgun (WGS) entry which is preliminary data.</text>
</comment>
<dbReference type="InterPro" id="IPR003718">
    <property type="entry name" value="OsmC/Ohr_fam"/>
</dbReference>
<name>A0A1F6TVB5_9PROT</name>
<dbReference type="PANTHER" id="PTHR35368:SF1">
    <property type="entry name" value="HYDROPEROXIDE REDUCTASE"/>
    <property type="match status" value="1"/>
</dbReference>
<dbReference type="STRING" id="1817760.A2151_00060"/>
<dbReference type="Proteomes" id="UP000178885">
    <property type="component" value="Unassembled WGS sequence"/>
</dbReference>
<dbReference type="EMBL" id="MFSU01000008">
    <property type="protein sequence ID" value="OGI49083.1"/>
    <property type="molecule type" value="Genomic_DNA"/>
</dbReference>
<dbReference type="SUPFAM" id="SSF82784">
    <property type="entry name" value="OsmC-like"/>
    <property type="match status" value="1"/>
</dbReference>
<accession>A0A1F6TVB5</accession>
<evidence type="ECO:0008006" key="3">
    <source>
        <dbReference type="Google" id="ProtNLM"/>
    </source>
</evidence>
<sequence length="182" mass="19280">MATVNGIDVNNLNGMIEAVKQNPTLAQATFHSHTAWKRGFQSEAAIGDYVQAGATVPRGRSFRLTGDHPEGLLGQNTAPAAVETLIAAAGACIAGGWATFGAAMGIPVEALEIDLEGDVDLQGFMGLGKNVRPGLQRIRGTIYVKSPASDEQLQSLKDTAEKRSPVVDSLRVPVQTVWKRKS</sequence>
<dbReference type="InterPro" id="IPR015946">
    <property type="entry name" value="KH_dom-like_a/b"/>
</dbReference>
<reference evidence="1 2" key="1">
    <citation type="journal article" date="2016" name="Nat. Commun.">
        <title>Thousands of microbial genomes shed light on interconnected biogeochemical processes in an aquifer system.</title>
        <authorList>
            <person name="Anantharaman K."/>
            <person name="Brown C.T."/>
            <person name="Hug L.A."/>
            <person name="Sharon I."/>
            <person name="Castelle C.J."/>
            <person name="Probst A.J."/>
            <person name="Thomas B.C."/>
            <person name="Singh A."/>
            <person name="Wilkins M.J."/>
            <person name="Karaoz U."/>
            <person name="Brodie E.L."/>
            <person name="Williams K.H."/>
            <person name="Hubbard S.S."/>
            <person name="Banfield J.F."/>
        </authorList>
    </citation>
    <scope>NUCLEOTIDE SEQUENCE [LARGE SCALE GENOMIC DNA]</scope>
</reference>
<organism evidence="1 2">
    <name type="scientific">Candidatus Muproteobacteria bacterium RBG_16_65_34</name>
    <dbReference type="NCBI Taxonomy" id="1817760"/>
    <lineage>
        <taxon>Bacteria</taxon>
        <taxon>Pseudomonadati</taxon>
        <taxon>Pseudomonadota</taxon>
        <taxon>Candidatus Muproteobacteria</taxon>
    </lineage>
</organism>
<dbReference type="PANTHER" id="PTHR35368">
    <property type="entry name" value="HYDROPEROXIDE REDUCTASE"/>
    <property type="match status" value="1"/>
</dbReference>
<evidence type="ECO:0000313" key="2">
    <source>
        <dbReference type="Proteomes" id="UP000178885"/>
    </source>
</evidence>
<dbReference type="InterPro" id="IPR036102">
    <property type="entry name" value="OsmC/Ohrsf"/>
</dbReference>
<gene>
    <name evidence="1" type="ORF">A2151_00060</name>
</gene>
<dbReference type="Gene3D" id="3.30.300.20">
    <property type="match status" value="1"/>
</dbReference>
<dbReference type="Pfam" id="PF02566">
    <property type="entry name" value="OsmC"/>
    <property type="match status" value="1"/>
</dbReference>
<dbReference type="AlphaFoldDB" id="A0A1F6TVB5"/>